<dbReference type="UniPathway" id="UPA00053">
    <property type="reaction ID" value="UER00089"/>
</dbReference>
<comment type="catalytic activity">
    <reaction evidence="7">
        <text>3-phosphoshikimate + phosphoenolpyruvate = 5-O-(1-carboxyvinyl)-3-phosphoshikimate + phosphate</text>
        <dbReference type="Rhea" id="RHEA:21256"/>
        <dbReference type="ChEBI" id="CHEBI:43474"/>
        <dbReference type="ChEBI" id="CHEBI:57701"/>
        <dbReference type="ChEBI" id="CHEBI:58702"/>
        <dbReference type="ChEBI" id="CHEBI:145989"/>
        <dbReference type="EC" id="2.5.1.19"/>
    </reaction>
    <physiologicalReaction direction="left-to-right" evidence="7">
        <dbReference type="Rhea" id="RHEA:21257"/>
    </physiologicalReaction>
</comment>
<feature type="binding site" evidence="8">
    <location>
        <position position="28"/>
    </location>
    <ligand>
        <name>3-phosphoshikimate</name>
        <dbReference type="ChEBI" id="CHEBI:145989"/>
    </ligand>
</feature>
<dbReference type="AlphaFoldDB" id="A0A2T4VYV2"/>
<evidence type="ECO:0000256" key="4">
    <source>
        <dbReference type="ARBA" id="ARBA00022605"/>
    </source>
</evidence>
<name>A0A2T4VYV2_9HYPH</name>
<feature type="binding site" evidence="8">
    <location>
        <position position="29"/>
    </location>
    <ligand>
        <name>3-phosphoshikimate</name>
        <dbReference type="ChEBI" id="CHEBI:145989"/>
    </ligand>
</feature>
<feature type="active site" description="Proton acceptor" evidence="8">
    <location>
        <position position="321"/>
    </location>
</feature>
<organism evidence="10 11">
    <name type="scientific">Candidatus Liberibacter europaeus</name>
    <dbReference type="NCBI Taxonomy" id="744859"/>
    <lineage>
        <taxon>Bacteria</taxon>
        <taxon>Pseudomonadati</taxon>
        <taxon>Pseudomonadota</taxon>
        <taxon>Alphaproteobacteria</taxon>
        <taxon>Hyphomicrobiales</taxon>
        <taxon>Rhizobiaceae</taxon>
        <taxon>Liberibacter</taxon>
    </lineage>
</organism>
<dbReference type="SUPFAM" id="SSF55205">
    <property type="entry name" value="EPT/RTPC-like"/>
    <property type="match status" value="1"/>
</dbReference>
<feature type="binding site" evidence="8">
    <location>
        <position position="175"/>
    </location>
    <ligand>
        <name>3-phosphoshikimate</name>
        <dbReference type="ChEBI" id="CHEBI:145989"/>
    </ligand>
</feature>
<evidence type="ECO:0000256" key="5">
    <source>
        <dbReference type="ARBA" id="ARBA00022679"/>
    </source>
</evidence>
<protein>
    <recommendedName>
        <fullName evidence="8">3-phosphoshikimate 1-carboxyvinyltransferase</fullName>
        <ecNumber evidence="8">2.5.1.19</ecNumber>
    </recommendedName>
    <alternativeName>
        <fullName evidence="8">5-enolpyruvylshikimate-3-phosphate synthase</fullName>
        <shortName evidence="8">EPSP synthase</shortName>
        <shortName evidence="8">EPSPS</shortName>
    </alternativeName>
</protein>
<dbReference type="PANTHER" id="PTHR21090:SF5">
    <property type="entry name" value="PENTAFUNCTIONAL AROM POLYPEPTIDE"/>
    <property type="match status" value="1"/>
</dbReference>
<keyword evidence="5 8" id="KW-0808">Transferase</keyword>
<sequence>MSCLYKKNPGIASFSDSIKGVIYIPGDKSISHRAIVLGGLASGETRIIGLLESDDIANTIKSMSCFGANFTKNGQEWIVKGVGNGCLLSPERPLYFGNSGTGCRLIMGLAAVYDFPMIFQGDESLSQRPMDRVLDPLRMMGVQVKSVKENFLPLYLNGPRTSNPITYEMPIASAQVKSAILLAGLNTPGITTVIEPVKTRDHTERMLKMFGVDLSLQPNEIHLKGRGNVSGCTIKIPGDFSSAAFPLAAAILVPGSDLKILNVSVNSSRIGLIDTLREMGADISFFNRRVESCEDIADIRVRYSSLKGVVVPEDRVPFMIDEYPILAVIAAFAEGKTIMKGLRELIFKESNRLSAIFEGLKINNVECEKGEDYLVVIGVPSGKGLGSCVGHMVKSRFDHRIAMSFLVMGLASEYPVVVDDCTMISTSFPNFIDLMQCLGAKIELKLER</sequence>
<feature type="binding site" evidence="8">
    <location>
        <position position="348"/>
    </location>
    <ligand>
        <name>3-phosphoshikimate</name>
        <dbReference type="ChEBI" id="CHEBI:145989"/>
    </ligand>
</feature>
<feature type="binding site" evidence="8">
    <location>
        <position position="128"/>
    </location>
    <ligand>
        <name>phosphoenolpyruvate</name>
        <dbReference type="ChEBI" id="CHEBI:58702"/>
    </ligand>
</feature>
<dbReference type="EC" id="2.5.1.19" evidence="8"/>
<feature type="domain" description="Enolpyruvate transferase" evidence="9">
    <location>
        <begin position="16"/>
        <end position="433"/>
    </location>
</feature>
<comment type="caution">
    <text evidence="8">Lacks conserved residue(s) required for the propagation of feature annotation.</text>
</comment>
<feature type="binding site" evidence="8">
    <location>
        <position position="400"/>
    </location>
    <ligand>
        <name>phosphoenolpyruvate</name>
        <dbReference type="ChEBI" id="CHEBI:58702"/>
    </ligand>
</feature>
<gene>
    <name evidence="8 10" type="primary">aroA</name>
    <name evidence="10" type="ORF">C4617_00610</name>
</gene>
<feature type="binding site" evidence="8">
    <location>
        <position position="352"/>
    </location>
    <ligand>
        <name>phosphoenolpyruvate</name>
        <dbReference type="ChEBI" id="CHEBI:58702"/>
    </ligand>
</feature>
<evidence type="ECO:0000256" key="6">
    <source>
        <dbReference type="ARBA" id="ARBA00023141"/>
    </source>
</evidence>
<dbReference type="GO" id="GO:0003866">
    <property type="term" value="F:3-phosphoshikimate 1-carboxyvinyltransferase activity"/>
    <property type="evidence" value="ECO:0007669"/>
    <property type="project" value="UniProtKB-UniRule"/>
</dbReference>
<evidence type="ECO:0000256" key="1">
    <source>
        <dbReference type="ARBA" id="ARBA00004811"/>
    </source>
</evidence>
<dbReference type="Pfam" id="PF00275">
    <property type="entry name" value="EPSP_synthase"/>
    <property type="match status" value="1"/>
</dbReference>
<proteinExistence type="inferred from homology"/>
<accession>A0A2T4VYV2</accession>
<dbReference type="PIRSF" id="PIRSF000505">
    <property type="entry name" value="EPSPS"/>
    <property type="match status" value="1"/>
</dbReference>
<evidence type="ECO:0000313" key="11">
    <source>
        <dbReference type="Proteomes" id="UP000240811"/>
    </source>
</evidence>
<dbReference type="GO" id="GO:0009423">
    <property type="term" value="P:chorismate biosynthetic process"/>
    <property type="evidence" value="ECO:0007669"/>
    <property type="project" value="UniProtKB-UniRule"/>
</dbReference>
<comment type="pathway">
    <text evidence="1 8">Metabolic intermediate biosynthesis; chorismate biosynthesis; chorismate from D-erythrose 4-phosphate and phosphoenolpyruvate: step 6/7.</text>
</comment>
<feature type="binding site" evidence="8">
    <location>
        <position position="33"/>
    </location>
    <ligand>
        <name>3-phosphoshikimate</name>
        <dbReference type="ChEBI" id="CHEBI:145989"/>
    </ligand>
</feature>
<dbReference type="InterPro" id="IPR006264">
    <property type="entry name" value="EPSP_synthase"/>
</dbReference>
<dbReference type="GO" id="GO:0005737">
    <property type="term" value="C:cytoplasm"/>
    <property type="evidence" value="ECO:0007669"/>
    <property type="project" value="UniProtKB-SubCell"/>
</dbReference>
<evidence type="ECO:0000256" key="2">
    <source>
        <dbReference type="ARBA" id="ARBA00009948"/>
    </source>
</evidence>
<dbReference type="GO" id="GO:0008652">
    <property type="term" value="P:amino acid biosynthetic process"/>
    <property type="evidence" value="ECO:0007669"/>
    <property type="project" value="UniProtKB-KW"/>
</dbReference>
<comment type="caution">
    <text evidence="10">The sequence shown here is derived from an EMBL/GenBank/DDBJ whole genome shotgun (WGS) entry which is preliminary data.</text>
</comment>
<reference evidence="11" key="1">
    <citation type="submission" date="2018-02" db="EMBL/GenBank/DDBJ databases">
        <title>Genome sequence of Candidatus Liberibacter europaeus.</title>
        <authorList>
            <person name="Frampton R.A."/>
            <person name="Thompson S.M."/>
            <person name="David C."/>
            <person name="Addison S.M."/>
            <person name="Smith G.R."/>
        </authorList>
    </citation>
    <scope>NUCLEOTIDE SEQUENCE [LARGE SCALE GENOMIC DNA]</scope>
</reference>
<dbReference type="HAMAP" id="MF_00210">
    <property type="entry name" value="EPSP_synth"/>
    <property type="match status" value="1"/>
</dbReference>
<keyword evidence="3 8" id="KW-0963">Cytoplasm</keyword>
<dbReference type="PROSITE" id="PS00104">
    <property type="entry name" value="EPSP_SYNTHASE_1"/>
    <property type="match status" value="1"/>
</dbReference>
<comment type="similarity">
    <text evidence="2 8">Belongs to the EPSP synthase family.</text>
</comment>
<feature type="binding site" evidence="8">
    <location>
        <position position="175"/>
    </location>
    <ligand>
        <name>phosphoenolpyruvate</name>
        <dbReference type="ChEBI" id="CHEBI:58702"/>
    </ligand>
</feature>
<feature type="binding site" evidence="8">
    <location>
        <position position="173"/>
    </location>
    <ligand>
        <name>3-phosphoshikimate</name>
        <dbReference type="ChEBI" id="CHEBI:145989"/>
    </ligand>
</feature>
<dbReference type="PANTHER" id="PTHR21090">
    <property type="entry name" value="AROM/DEHYDROQUINATE SYNTHASE"/>
    <property type="match status" value="1"/>
</dbReference>
<dbReference type="InterPro" id="IPR036968">
    <property type="entry name" value="Enolpyruvate_Tfrase_sf"/>
</dbReference>
<evidence type="ECO:0000313" key="10">
    <source>
        <dbReference type="EMBL" id="PTL86954.1"/>
    </source>
</evidence>
<comment type="function">
    <text evidence="8">Catalyzes the transfer of the enolpyruvyl moiety of phosphoenolpyruvate (PEP) to the 5-hydroxyl of shikimate-3-phosphate (S3P) to produce enolpyruvyl shikimate-3-phosphate and inorganic phosphate.</text>
</comment>
<comment type="subunit">
    <text evidence="8">Monomer.</text>
</comment>
<evidence type="ECO:0000256" key="7">
    <source>
        <dbReference type="ARBA" id="ARBA00044633"/>
    </source>
</evidence>
<comment type="subcellular location">
    <subcellularLocation>
        <location evidence="8">Cytoplasm</location>
    </subcellularLocation>
</comment>
<feature type="binding site" evidence="8">
    <location>
        <position position="321"/>
    </location>
    <ligand>
        <name>3-phosphoshikimate</name>
        <dbReference type="ChEBI" id="CHEBI:145989"/>
    </ligand>
</feature>
<dbReference type="EMBL" id="PSQJ01000001">
    <property type="protein sequence ID" value="PTL86954.1"/>
    <property type="molecule type" value="Genomic_DNA"/>
</dbReference>
<dbReference type="CDD" id="cd01556">
    <property type="entry name" value="EPSP_synthase"/>
    <property type="match status" value="1"/>
</dbReference>
<feature type="binding site" evidence="8">
    <location>
        <position position="100"/>
    </location>
    <ligand>
        <name>phosphoenolpyruvate</name>
        <dbReference type="ChEBI" id="CHEBI:58702"/>
    </ligand>
</feature>
<dbReference type="FunFam" id="3.65.10.10:FF:000005">
    <property type="entry name" value="3-phosphoshikimate 1-carboxyvinyltransferase"/>
    <property type="match status" value="1"/>
</dbReference>
<dbReference type="NCBIfam" id="TIGR01356">
    <property type="entry name" value="aroA"/>
    <property type="match status" value="1"/>
</dbReference>
<dbReference type="Gene3D" id="3.65.10.10">
    <property type="entry name" value="Enolpyruvate transferase domain"/>
    <property type="match status" value="2"/>
</dbReference>
<keyword evidence="6 8" id="KW-0057">Aromatic amino acid biosynthesis</keyword>
<evidence type="ECO:0000256" key="8">
    <source>
        <dbReference type="HAMAP-Rule" id="MF_00210"/>
    </source>
</evidence>
<evidence type="ECO:0000256" key="3">
    <source>
        <dbReference type="ARBA" id="ARBA00022490"/>
    </source>
</evidence>
<feature type="binding site" evidence="8">
    <location>
        <position position="28"/>
    </location>
    <ligand>
        <name>phosphoenolpyruvate</name>
        <dbReference type="ChEBI" id="CHEBI:58702"/>
    </ligand>
</feature>
<dbReference type="Proteomes" id="UP000240811">
    <property type="component" value="Unassembled WGS sequence"/>
</dbReference>
<keyword evidence="4 8" id="KW-0028">Amino-acid biosynthesis</keyword>
<dbReference type="InterPro" id="IPR013792">
    <property type="entry name" value="RNA3'P_cycl/enolpyr_Trfase_a/b"/>
</dbReference>
<dbReference type="GO" id="GO:0009073">
    <property type="term" value="P:aromatic amino acid family biosynthetic process"/>
    <property type="evidence" value="ECO:0007669"/>
    <property type="project" value="UniProtKB-KW"/>
</dbReference>
<evidence type="ECO:0000259" key="9">
    <source>
        <dbReference type="Pfam" id="PF00275"/>
    </source>
</evidence>
<dbReference type="InterPro" id="IPR023193">
    <property type="entry name" value="EPSP_synthase_CS"/>
</dbReference>
<dbReference type="InterPro" id="IPR001986">
    <property type="entry name" value="Enolpyruvate_Tfrase_dom"/>
</dbReference>